<organism evidence="1 2">
    <name type="scientific">Tumidithrix elongata BACA0141</name>
    <dbReference type="NCBI Taxonomy" id="2716417"/>
    <lineage>
        <taxon>Bacteria</taxon>
        <taxon>Bacillati</taxon>
        <taxon>Cyanobacteriota</taxon>
        <taxon>Cyanophyceae</taxon>
        <taxon>Pseudanabaenales</taxon>
        <taxon>Pseudanabaenaceae</taxon>
        <taxon>Tumidithrix</taxon>
        <taxon>Tumidithrix elongata</taxon>
    </lineage>
</organism>
<dbReference type="AlphaFoldDB" id="A0AAW9PU62"/>
<accession>A0AAW9PU62</accession>
<name>A0AAW9PU62_9CYAN</name>
<evidence type="ECO:0000313" key="2">
    <source>
        <dbReference type="Proteomes" id="UP001333818"/>
    </source>
</evidence>
<dbReference type="EMBL" id="JAZBJZ010000050">
    <property type="protein sequence ID" value="MEE3717702.1"/>
    <property type="molecule type" value="Genomic_DNA"/>
</dbReference>
<keyword evidence="2" id="KW-1185">Reference proteome</keyword>
<reference evidence="1" key="1">
    <citation type="submission" date="2024-01" db="EMBL/GenBank/DDBJ databases">
        <title>Bank of Algae and Cyanobacteria of the Azores (BACA) strain genomes.</title>
        <authorList>
            <person name="Luz R."/>
            <person name="Cordeiro R."/>
            <person name="Fonseca A."/>
            <person name="Goncalves V."/>
        </authorList>
    </citation>
    <scope>NUCLEOTIDE SEQUENCE</scope>
    <source>
        <strain evidence="1">BACA0141</strain>
    </source>
</reference>
<sequence length="105" mass="12309">MNSSPIPESDLLKQILEPLLEDFRYWFERSQDLLEREKLEFMSEVEQSTLLQKVRNAQQEVNSATSLFNLTGQQVGIDVQAMMPWHSLLMECQAVGMRYRQTKQT</sequence>
<dbReference type="InterPro" id="IPR019728">
    <property type="entry name" value="DUF2605"/>
</dbReference>
<evidence type="ECO:0000313" key="1">
    <source>
        <dbReference type="EMBL" id="MEE3717702.1"/>
    </source>
</evidence>
<comment type="caution">
    <text evidence="1">The sequence shown here is derived from an EMBL/GenBank/DDBJ whole genome shotgun (WGS) entry which is preliminary data.</text>
</comment>
<dbReference type="Pfam" id="PF10792">
    <property type="entry name" value="DUF2605"/>
    <property type="match status" value="1"/>
</dbReference>
<protein>
    <submittedName>
        <fullName evidence="1">DUF2605 domain-containing protein</fullName>
    </submittedName>
</protein>
<dbReference type="RefSeq" id="WP_330484133.1">
    <property type="nucleotide sequence ID" value="NZ_JAZBJZ010000050.1"/>
</dbReference>
<proteinExistence type="predicted"/>
<gene>
    <name evidence="1" type="ORF">V2H45_13255</name>
</gene>
<dbReference type="Proteomes" id="UP001333818">
    <property type="component" value="Unassembled WGS sequence"/>
</dbReference>